<reference evidence="1 2" key="1">
    <citation type="journal article" date="2023" name="ACS Omega">
        <title>Identification of the Neoaspergillic Acid Biosynthesis Gene Cluster by Establishing an In Vitro CRISPR-Ribonucleoprotein Genetic System in Aspergillus melleus.</title>
        <authorList>
            <person name="Yuan B."/>
            <person name="Grau M.F."/>
            <person name="Murata R.M."/>
            <person name="Torok T."/>
            <person name="Venkateswaran K."/>
            <person name="Stajich J.E."/>
            <person name="Wang C.C.C."/>
        </authorList>
    </citation>
    <scope>NUCLEOTIDE SEQUENCE [LARGE SCALE GENOMIC DNA]</scope>
    <source>
        <strain evidence="1 2">IMV 1140</strain>
    </source>
</reference>
<accession>A0ACC3B8Q0</accession>
<protein>
    <submittedName>
        <fullName evidence="1">Uncharacterized protein</fullName>
    </submittedName>
</protein>
<keyword evidence="2" id="KW-1185">Reference proteome</keyword>
<name>A0ACC3B8Q0_9EURO</name>
<evidence type="ECO:0000313" key="2">
    <source>
        <dbReference type="Proteomes" id="UP001177260"/>
    </source>
</evidence>
<evidence type="ECO:0000313" key="1">
    <source>
        <dbReference type="EMBL" id="KAK1146854.1"/>
    </source>
</evidence>
<dbReference type="EMBL" id="JAOPJF010000014">
    <property type="protein sequence ID" value="KAK1146854.1"/>
    <property type="molecule type" value="Genomic_DNA"/>
</dbReference>
<proteinExistence type="predicted"/>
<dbReference type="Proteomes" id="UP001177260">
    <property type="component" value="Unassembled WGS sequence"/>
</dbReference>
<gene>
    <name evidence="1" type="ORF">N8T08_002172</name>
</gene>
<comment type="caution">
    <text evidence="1">The sequence shown here is derived from an EMBL/GenBank/DDBJ whole genome shotgun (WGS) entry which is preliminary data.</text>
</comment>
<organism evidence="1 2">
    <name type="scientific">Aspergillus melleus</name>
    <dbReference type="NCBI Taxonomy" id="138277"/>
    <lineage>
        <taxon>Eukaryota</taxon>
        <taxon>Fungi</taxon>
        <taxon>Dikarya</taxon>
        <taxon>Ascomycota</taxon>
        <taxon>Pezizomycotina</taxon>
        <taxon>Eurotiomycetes</taxon>
        <taxon>Eurotiomycetidae</taxon>
        <taxon>Eurotiales</taxon>
        <taxon>Aspergillaceae</taxon>
        <taxon>Aspergillus</taxon>
        <taxon>Aspergillus subgen. Circumdati</taxon>
    </lineage>
</organism>
<sequence>MLKQPLSIRPDHVASRPTSLVVKQHTKTWTGGDFTISTRSDNSSALETLFSVDGEVASMSQRRHVRDASGLPLFEIRRKRMGVTWFVHLPGDSDSDDAKPIATIAPRLHALKDKFDVHFKNASGDGEDVMLEVRGQDIWKYRTHVYYNGSLVMVAKLTDMVSVYLPIKRPKWELEVAEGFDLSLAATIGVTLAALLYQSMMHSRSAPSPSSNEPGEGGNGKQ</sequence>